<keyword evidence="5" id="KW-0227">DNA damage</keyword>
<evidence type="ECO:0000256" key="6">
    <source>
        <dbReference type="ARBA" id="ARBA00022853"/>
    </source>
</evidence>
<feature type="compositionally biased region" description="Polar residues" evidence="10">
    <location>
        <begin position="458"/>
        <end position="472"/>
    </location>
</feature>
<dbReference type="EMBL" id="JAKKPZ010000043">
    <property type="protein sequence ID" value="KAI1707042.1"/>
    <property type="molecule type" value="Genomic_DNA"/>
</dbReference>
<keyword evidence="8" id="KW-0539">Nucleus</keyword>
<keyword evidence="6" id="KW-0156">Chromatin regulator</keyword>
<dbReference type="PROSITE" id="PS50294">
    <property type="entry name" value="WD_REPEATS_REGION"/>
    <property type="match status" value="1"/>
</dbReference>
<dbReference type="InterPro" id="IPR055410">
    <property type="entry name" value="Beta-prop_CAF1B_HIR1"/>
</dbReference>
<dbReference type="InterPro" id="IPR001680">
    <property type="entry name" value="WD40_rpt"/>
</dbReference>
<evidence type="ECO:0000256" key="3">
    <source>
        <dbReference type="ARBA" id="ARBA00022574"/>
    </source>
</evidence>
<keyword evidence="7" id="KW-0234">DNA repair</keyword>
<gene>
    <name evidence="12" type="ORF">DdX_12631</name>
</gene>
<dbReference type="SMART" id="SM00320">
    <property type="entry name" value="WD40"/>
    <property type="match status" value="5"/>
</dbReference>
<protein>
    <submittedName>
        <fullName evidence="12">Chromatin assembly factor 1 subunit B</fullName>
    </submittedName>
</protein>
<dbReference type="GO" id="GO:0006281">
    <property type="term" value="P:DNA repair"/>
    <property type="evidence" value="ECO:0007669"/>
    <property type="project" value="UniProtKB-KW"/>
</dbReference>
<comment type="caution">
    <text evidence="12">The sequence shown here is derived from an EMBL/GenBank/DDBJ whole genome shotgun (WGS) entry which is preliminary data.</text>
</comment>
<reference evidence="12" key="1">
    <citation type="submission" date="2022-01" db="EMBL/GenBank/DDBJ databases">
        <title>Genome Sequence Resource for Two Populations of Ditylenchus destructor, the Migratory Endoparasitic Phytonematode.</title>
        <authorList>
            <person name="Zhang H."/>
            <person name="Lin R."/>
            <person name="Xie B."/>
        </authorList>
    </citation>
    <scope>NUCLEOTIDE SEQUENCE</scope>
    <source>
        <strain evidence="12">BazhouSP</strain>
    </source>
</reference>
<dbReference type="Pfam" id="PF24105">
    <property type="entry name" value="Beta-prop_CAF1B_HIR1"/>
    <property type="match status" value="1"/>
</dbReference>
<dbReference type="GO" id="GO:0005634">
    <property type="term" value="C:nucleus"/>
    <property type="evidence" value="ECO:0007669"/>
    <property type="project" value="UniProtKB-SubCell"/>
</dbReference>
<evidence type="ECO:0000256" key="7">
    <source>
        <dbReference type="ARBA" id="ARBA00023204"/>
    </source>
</evidence>
<dbReference type="GO" id="GO:0006334">
    <property type="term" value="P:nucleosome assembly"/>
    <property type="evidence" value="ECO:0007669"/>
    <property type="project" value="TreeGrafter"/>
</dbReference>
<keyword evidence="4" id="KW-0677">Repeat</keyword>
<dbReference type="PROSITE" id="PS50082">
    <property type="entry name" value="WD_REPEATS_2"/>
    <property type="match status" value="1"/>
</dbReference>
<comment type="similarity">
    <text evidence="2">Belongs to the WD repeat HIR1 family.</text>
</comment>
<evidence type="ECO:0000256" key="8">
    <source>
        <dbReference type="ARBA" id="ARBA00023242"/>
    </source>
</evidence>
<organism evidence="12 13">
    <name type="scientific">Ditylenchus destructor</name>
    <dbReference type="NCBI Taxonomy" id="166010"/>
    <lineage>
        <taxon>Eukaryota</taxon>
        <taxon>Metazoa</taxon>
        <taxon>Ecdysozoa</taxon>
        <taxon>Nematoda</taxon>
        <taxon>Chromadorea</taxon>
        <taxon>Rhabditida</taxon>
        <taxon>Tylenchina</taxon>
        <taxon>Tylenchomorpha</taxon>
        <taxon>Sphaerularioidea</taxon>
        <taxon>Anguinidae</taxon>
        <taxon>Anguininae</taxon>
        <taxon>Ditylenchus</taxon>
    </lineage>
</organism>
<feature type="repeat" description="WD" evidence="9">
    <location>
        <begin position="84"/>
        <end position="116"/>
    </location>
</feature>
<evidence type="ECO:0000256" key="9">
    <source>
        <dbReference type="PROSITE-ProRule" id="PRU00221"/>
    </source>
</evidence>
<evidence type="ECO:0000256" key="4">
    <source>
        <dbReference type="ARBA" id="ARBA00022737"/>
    </source>
</evidence>
<dbReference type="GO" id="GO:0033186">
    <property type="term" value="C:CAF-1 complex"/>
    <property type="evidence" value="ECO:0007669"/>
    <property type="project" value="TreeGrafter"/>
</dbReference>
<dbReference type="GO" id="GO:0006335">
    <property type="term" value="P:DNA replication-dependent chromatin assembly"/>
    <property type="evidence" value="ECO:0007669"/>
    <property type="project" value="InterPro"/>
</dbReference>
<dbReference type="InterPro" id="IPR015943">
    <property type="entry name" value="WD40/YVTN_repeat-like_dom_sf"/>
</dbReference>
<comment type="subcellular location">
    <subcellularLocation>
        <location evidence="1">Nucleus</location>
    </subcellularLocation>
</comment>
<evidence type="ECO:0000256" key="1">
    <source>
        <dbReference type="ARBA" id="ARBA00004123"/>
    </source>
</evidence>
<proteinExistence type="inferred from homology"/>
<dbReference type="PANTHER" id="PTHR15271:SF4">
    <property type="entry name" value="CHROMATIN ASSEMBLY FACTOR 1 SUBUNIT B"/>
    <property type="match status" value="1"/>
</dbReference>
<dbReference type="SUPFAM" id="SSF50978">
    <property type="entry name" value="WD40 repeat-like"/>
    <property type="match status" value="1"/>
</dbReference>
<sequence>MQHYMPQIVWHDREGILSVDFHLTVCEKDVEDEDPGKQKSKGNREAQKFPVTVYKIATASMQREIRLWELYFKDGLVVNFVANLAGHNGTTNVVRFSPDGQMIASGDIDGCVLIWKEFPMEEESRREAQLDDDSSDIPPNKENWGRALRTPFRHDRDVTNLCWSPDSLMVASVSMDDSILCHRVDTGRRVWSVRGFRHFPNGIVWDPRGKYVVTLSTDRRFDILDALKGTRLRCCHSVDLPTMQLSEEVNLPRERYKVFHDDQLISFTRTVEFSPCGSVVFAPAAHLEVGAKNVYGTFVFKRADFDKCRPSAMLQSEKPTIAVKCSPVYYELRDDVKGNFLGLPYRLVYAVMTKDAVMVYDSQYSEPFYYIDNMHLNVLTSVSWSPDGKVLAISSMEAYISFVTVEHRVIGKVCEKPPVKEEDTMEILPIKKKKDQEKEGGDTPLIVRRKGHKEEAESSTSKIAKTPVQQASEGELKENKPKTPQSCQKKLSEFFNC</sequence>
<evidence type="ECO:0000256" key="5">
    <source>
        <dbReference type="ARBA" id="ARBA00022763"/>
    </source>
</evidence>
<evidence type="ECO:0000313" key="12">
    <source>
        <dbReference type="EMBL" id="KAI1707042.1"/>
    </source>
</evidence>
<evidence type="ECO:0000313" key="13">
    <source>
        <dbReference type="Proteomes" id="UP001201812"/>
    </source>
</evidence>
<keyword evidence="13" id="KW-1185">Reference proteome</keyword>
<dbReference type="AlphaFoldDB" id="A0AAD4MVZ0"/>
<evidence type="ECO:0000256" key="10">
    <source>
        <dbReference type="SAM" id="MobiDB-lite"/>
    </source>
</evidence>
<evidence type="ECO:0000256" key="2">
    <source>
        <dbReference type="ARBA" id="ARBA00007306"/>
    </source>
</evidence>
<evidence type="ECO:0000259" key="11">
    <source>
        <dbReference type="Pfam" id="PF24105"/>
    </source>
</evidence>
<accession>A0AAD4MVZ0</accession>
<dbReference type="InterPro" id="IPR036322">
    <property type="entry name" value="WD40_repeat_dom_sf"/>
</dbReference>
<dbReference type="Gene3D" id="2.130.10.10">
    <property type="entry name" value="YVTN repeat-like/Quinoprotein amine dehydrogenase"/>
    <property type="match status" value="1"/>
</dbReference>
<feature type="region of interest" description="Disordered" evidence="10">
    <location>
        <begin position="425"/>
        <end position="487"/>
    </location>
</feature>
<feature type="domain" description="CAF1B/HIR1 beta-propeller" evidence="11">
    <location>
        <begin position="1"/>
        <end position="407"/>
    </location>
</feature>
<dbReference type="InterPro" id="IPR045145">
    <property type="entry name" value="PTHR15271"/>
</dbReference>
<name>A0AAD4MVZ0_9BILA</name>
<dbReference type="PANTHER" id="PTHR15271">
    <property type="entry name" value="CHROMATIN ASSEMBLY FACTOR 1 SUBUNIT B"/>
    <property type="match status" value="1"/>
</dbReference>
<dbReference type="Proteomes" id="UP001201812">
    <property type="component" value="Unassembled WGS sequence"/>
</dbReference>
<keyword evidence="3 9" id="KW-0853">WD repeat</keyword>